<evidence type="ECO:0000313" key="2">
    <source>
        <dbReference type="EMBL" id="MBD8082138.1"/>
    </source>
</evidence>
<evidence type="ECO:0008006" key="4">
    <source>
        <dbReference type="Google" id="ProtNLM"/>
    </source>
</evidence>
<sequence length="84" mass="9185">MKNTIVSALLVLFCAVSCADKKENREEFKEEHNKDSMRNKMGDSAVANSETVNAADSSTSKTDSTEKPTNYKTMPPNQQGGGNR</sequence>
<feature type="compositionally biased region" description="Polar residues" evidence="1">
    <location>
        <begin position="46"/>
        <end position="55"/>
    </location>
</feature>
<name>A0ABR8ZBB8_9FLAO</name>
<evidence type="ECO:0000256" key="1">
    <source>
        <dbReference type="SAM" id="MobiDB-lite"/>
    </source>
</evidence>
<comment type="caution">
    <text evidence="2">The sequence shown here is derived from an EMBL/GenBank/DDBJ whole genome shotgun (WGS) entry which is preliminary data.</text>
</comment>
<dbReference type="Proteomes" id="UP000637299">
    <property type="component" value="Unassembled WGS sequence"/>
</dbReference>
<protein>
    <recommendedName>
        <fullName evidence="4">Lipoprotein</fullName>
    </recommendedName>
</protein>
<dbReference type="EMBL" id="JACYFS010000001">
    <property type="protein sequence ID" value="MBD8082138.1"/>
    <property type="molecule type" value="Genomic_DNA"/>
</dbReference>
<evidence type="ECO:0000313" key="3">
    <source>
        <dbReference type="Proteomes" id="UP000637299"/>
    </source>
</evidence>
<keyword evidence="3" id="KW-1185">Reference proteome</keyword>
<organism evidence="2 3">
    <name type="scientific">Chryseobacterium caseinilyticum</name>
    <dbReference type="NCBI Taxonomy" id="2771428"/>
    <lineage>
        <taxon>Bacteria</taxon>
        <taxon>Pseudomonadati</taxon>
        <taxon>Bacteroidota</taxon>
        <taxon>Flavobacteriia</taxon>
        <taxon>Flavobacteriales</taxon>
        <taxon>Weeksellaceae</taxon>
        <taxon>Chryseobacterium group</taxon>
        <taxon>Chryseobacterium</taxon>
    </lineage>
</organism>
<reference evidence="2 3" key="1">
    <citation type="submission" date="2020-09" db="EMBL/GenBank/DDBJ databases">
        <title>Genome seq and assembly of Chryseobacterium sp.</title>
        <authorList>
            <person name="Chhetri G."/>
        </authorList>
    </citation>
    <scope>NUCLEOTIDE SEQUENCE [LARGE SCALE GENOMIC DNA]</scope>
    <source>
        <strain evidence="2 3">GCR10</strain>
    </source>
</reference>
<dbReference type="RefSeq" id="WP_056081506.1">
    <property type="nucleotide sequence ID" value="NZ_JACYFS010000001.1"/>
</dbReference>
<proteinExistence type="predicted"/>
<feature type="region of interest" description="Disordered" evidence="1">
    <location>
        <begin position="22"/>
        <end position="84"/>
    </location>
</feature>
<gene>
    <name evidence="2" type="ORF">IC610_06820</name>
</gene>
<feature type="compositionally biased region" description="Basic and acidic residues" evidence="1">
    <location>
        <begin position="22"/>
        <end position="41"/>
    </location>
</feature>
<accession>A0ABR8ZBB8</accession>